<dbReference type="GO" id="GO:0000166">
    <property type="term" value="F:nucleotide binding"/>
    <property type="evidence" value="ECO:0007669"/>
    <property type="project" value="InterPro"/>
</dbReference>
<organism evidence="2 3">
    <name type="scientific">Littorina saxatilis</name>
    <dbReference type="NCBI Taxonomy" id="31220"/>
    <lineage>
        <taxon>Eukaryota</taxon>
        <taxon>Metazoa</taxon>
        <taxon>Spiralia</taxon>
        <taxon>Lophotrochozoa</taxon>
        <taxon>Mollusca</taxon>
        <taxon>Gastropoda</taxon>
        <taxon>Caenogastropoda</taxon>
        <taxon>Littorinimorpha</taxon>
        <taxon>Littorinoidea</taxon>
        <taxon>Littorinidae</taxon>
        <taxon>Littorina</taxon>
    </lineage>
</organism>
<dbReference type="PANTHER" id="PTHR43377">
    <property type="entry name" value="BILIVERDIN REDUCTASE A"/>
    <property type="match status" value="1"/>
</dbReference>
<comment type="caution">
    <text evidence="2">The sequence shown here is derived from an EMBL/GenBank/DDBJ whole genome shotgun (WGS) entry which is preliminary data.</text>
</comment>
<name>A0AAN9BL11_9CAEN</name>
<evidence type="ECO:0000313" key="3">
    <source>
        <dbReference type="Proteomes" id="UP001374579"/>
    </source>
</evidence>
<dbReference type="InterPro" id="IPR051450">
    <property type="entry name" value="Gfo/Idh/MocA_Oxidoreductases"/>
</dbReference>
<dbReference type="Gene3D" id="3.30.360.10">
    <property type="entry name" value="Dihydrodipicolinate Reductase, domain 2"/>
    <property type="match status" value="1"/>
</dbReference>
<protein>
    <recommendedName>
        <fullName evidence="1">Gfo/Idh/MocA-like oxidoreductase N-terminal domain-containing protein</fullName>
    </recommendedName>
</protein>
<evidence type="ECO:0000259" key="1">
    <source>
        <dbReference type="Pfam" id="PF01408"/>
    </source>
</evidence>
<dbReference type="PANTHER" id="PTHR43377:SF1">
    <property type="entry name" value="BILIVERDIN REDUCTASE A"/>
    <property type="match status" value="1"/>
</dbReference>
<dbReference type="Pfam" id="PF01408">
    <property type="entry name" value="GFO_IDH_MocA"/>
    <property type="match status" value="1"/>
</dbReference>
<dbReference type="SUPFAM" id="SSF51735">
    <property type="entry name" value="NAD(P)-binding Rossmann-fold domains"/>
    <property type="match status" value="1"/>
</dbReference>
<keyword evidence="3" id="KW-1185">Reference proteome</keyword>
<reference evidence="2 3" key="1">
    <citation type="submission" date="2024-02" db="EMBL/GenBank/DDBJ databases">
        <title>Chromosome-scale genome assembly of the rough periwinkle Littorina saxatilis.</title>
        <authorList>
            <person name="De Jode A."/>
            <person name="Faria R."/>
            <person name="Formenti G."/>
            <person name="Sims Y."/>
            <person name="Smith T.P."/>
            <person name="Tracey A."/>
            <person name="Wood J.M.D."/>
            <person name="Zagrodzka Z.B."/>
            <person name="Johannesson K."/>
            <person name="Butlin R.K."/>
            <person name="Leder E.H."/>
        </authorList>
    </citation>
    <scope>NUCLEOTIDE SEQUENCE [LARGE SCALE GENOMIC DNA]</scope>
    <source>
        <strain evidence="2">Snail1</strain>
        <tissue evidence="2">Muscle</tissue>
    </source>
</reference>
<dbReference type="AlphaFoldDB" id="A0AAN9BL11"/>
<evidence type="ECO:0000313" key="2">
    <source>
        <dbReference type="EMBL" id="KAK7107158.1"/>
    </source>
</evidence>
<dbReference type="InterPro" id="IPR036291">
    <property type="entry name" value="NAD(P)-bd_dom_sf"/>
</dbReference>
<gene>
    <name evidence="2" type="ORF">V1264_015120</name>
</gene>
<dbReference type="Gene3D" id="3.40.50.720">
    <property type="entry name" value="NAD(P)-binding Rossmann-like Domain"/>
    <property type="match status" value="1"/>
</dbReference>
<dbReference type="Proteomes" id="UP001374579">
    <property type="component" value="Unassembled WGS sequence"/>
</dbReference>
<accession>A0AAN9BL11</accession>
<dbReference type="InterPro" id="IPR000683">
    <property type="entry name" value="Gfo/Idh/MocA-like_OxRdtase_N"/>
</dbReference>
<dbReference type="EMBL" id="JBAMIC010000004">
    <property type="protein sequence ID" value="KAK7107158.1"/>
    <property type="molecule type" value="Genomic_DNA"/>
</dbReference>
<proteinExistence type="predicted"/>
<feature type="domain" description="Gfo/Idh/MocA-like oxidoreductase N-terminal" evidence="1">
    <location>
        <begin position="9"/>
        <end position="117"/>
    </location>
</feature>
<sequence length="297" mass="32641">MAATRSVVGVVVVGVGIAGRVRIRDLQECTCGLELKGFVSRRELEVPGVQQLTFKDALTSTDVKGIIVCTEPVWHEEFIRQALENGKHVLVEYPVALTSSATRDLYTQAANKGLVLHEENIGLLTESHQKLKELAATKTLKTGTNSLVGNYNGWVEKLPLEGKPFLSNIAAIQSFYDVFGDLKAVGATLDIHDTGVKFCGEFEPKTGNQKLFIKGERYKERVQRAGSTIVEFEDGEIFDSTTVKSAALPGPKKPGLFMQDLEIFAAKVNGERTTEADEITRCVRSIEIAEEAHKFLE</sequence>